<evidence type="ECO:0000259" key="11">
    <source>
        <dbReference type="Pfam" id="PF00155"/>
    </source>
</evidence>
<dbReference type="PANTHER" id="PTHR13693">
    <property type="entry name" value="CLASS II AMINOTRANSFERASE/8-AMINO-7-OXONONANOATE SYNTHASE"/>
    <property type="match status" value="1"/>
</dbReference>
<dbReference type="GO" id="GO:0046512">
    <property type="term" value="P:sphingosine biosynthetic process"/>
    <property type="evidence" value="ECO:0007669"/>
    <property type="project" value="TreeGrafter"/>
</dbReference>
<dbReference type="Pfam" id="PF00155">
    <property type="entry name" value="Aminotran_1_2"/>
    <property type="match status" value="1"/>
</dbReference>
<comment type="cofactor">
    <cofactor evidence="1">
        <name>pyridoxal 5'-phosphate</name>
        <dbReference type="ChEBI" id="CHEBI:597326"/>
    </cofactor>
</comment>
<evidence type="ECO:0000256" key="4">
    <source>
        <dbReference type="ARBA" id="ARBA00008392"/>
    </source>
</evidence>
<comment type="similarity">
    <text evidence="4">Belongs to the class-II pyridoxal-phosphate-dependent aminotransferase family.</text>
</comment>
<dbReference type="InterPro" id="IPR050087">
    <property type="entry name" value="AON_synthase_class-II"/>
</dbReference>
<keyword evidence="13" id="KW-1185">Reference proteome</keyword>
<evidence type="ECO:0000313" key="12">
    <source>
        <dbReference type="EMBL" id="CAA0840797.1"/>
    </source>
</evidence>
<keyword evidence="10" id="KW-0012">Acyltransferase</keyword>
<feature type="domain" description="Aminotransferase class I/classII large" evidence="11">
    <location>
        <begin position="152"/>
        <end position="461"/>
    </location>
</feature>
<evidence type="ECO:0000256" key="6">
    <source>
        <dbReference type="ARBA" id="ARBA00022679"/>
    </source>
</evidence>
<comment type="pathway">
    <text evidence="3">Sphingolipid metabolism.</text>
</comment>
<keyword evidence="9" id="KW-0443">Lipid metabolism</keyword>
<evidence type="ECO:0000256" key="10">
    <source>
        <dbReference type="ARBA" id="ARBA00023315"/>
    </source>
</evidence>
<dbReference type="InterPro" id="IPR004839">
    <property type="entry name" value="Aminotransferase_I/II_large"/>
</dbReference>
<dbReference type="GO" id="GO:0016020">
    <property type="term" value="C:membrane"/>
    <property type="evidence" value="ECO:0007669"/>
    <property type="project" value="GOC"/>
</dbReference>
<evidence type="ECO:0000256" key="1">
    <source>
        <dbReference type="ARBA" id="ARBA00001933"/>
    </source>
</evidence>
<evidence type="ECO:0000256" key="9">
    <source>
        <dbReference type="ARBA" id="ARBA00023098"/>
    </source>
</evidence>
<evidence type="ECO:0000256" key="8">
    <source>
        <dbReference type="ARBA" id="ARBA00022919"/>
    </source>
</evidence>
<dbReference type="OrthoDB" id="3168162at2759"/>
<dbReference type="GO" id="GO:0046513">
    <property type="term" value="P:ceramide biosynthetic process"/>
    <property type="evidence" value="ECO:0007669"/>
    <property type="project" value="TreeGrafter"/>
</dbReference>
<organism evidence="12 13">
    <name type="scientific">Striga hermonthica</name>
    <name type="common">Purple witchweed</name>
    <name type="synonym">Buchnera hermonthica</name>
    <dbReference type="NCBI Taxonomy" id="68872"/>
    <lineage>
        <taxon>Eukaryota</taxon>
        <taxon>Viridiplantae</taxon>
        <taxon>Streptophyta</taxon>
        <taxon>Embryophyta</taxon>
        <taxon>Tracheophyta</taxon>
        <taxon>Spermatophyta</taxon>
        <taxon>Magnoliopsida</taxon>
        <taxon>eudicotyledons</taxon>
        <taxon>Gunneridae</taxon>
        <taxon>Pentapetalae</taxon>
        <taxon>asterids</taxon>
        <taxon>lamiids</taxon>
        <taxon>Lamiales</taxon>
        <taxon>Orobanchaceae</taxon>
        <taxon>Buchnereae</taxon>
        <taxon>Striga</taxon>
    </lineage>
</organism>
<dbReference type="GO" id="GO:0004758">
    <property type="term" value="F:serine C-palmitoyltransferase activity"/>
    <property type="evidence" value="ECO:0007669"/>
    <property type="project" value="TreeGrafter"/>
</dbReference>
<dbReference type="InterPro" id="IPR015421">
    <property type="entry name" value="PyrdxlP-dep_Trfase_major"/>
</dbReference>
<proteinExistence type="inferred from homology"/>
<evidence type="ECO:0000256" key="3">
    <source>
        <dbReference type="ARBA" id="ARBA00004991"/>
    </source>
</evidence>
<gene>
    <name evidence="12" type="ORF">SHERM_06836</name>
</gene>
<evidence type="ECO:0000256" key="7">
    <source>
        <dbReference type="ARBA" id="ARBA00022898"/>
    </source>
</evidence>
<dbReference type="InterPro" id="IPR015424">
    <property type="entry name" value="PyrdxlP-dep_Trfase"/>
</dbReference>
<evidence type="ECO:0000313" key="13">
    <source>
        <dbReference type="Proteomes" id="UP001153555"/>
    </source>
</evidence>
<keyword evidence="8" id="KW-0746">Sphingolipid metabolism</keyword>
<dbReference type="Gene3D" id="3.40.640.10">
    <property type="entry name" value="Type I PLP-dependent aspartate aminotransferase-like (Major domain)"/>
    <property type="match status" value="1"/>
</dbReference>
<dbReference type="EMBL" id="CACSLK010034002">
    <property type="protein sequence ID" value="CAA0840797.1"/>
    <property type="molecule type" value="Genomic_DNA"/>
</dbReference>
<dbReference type="EC" id="2.3.1.50" evidence="5"/>
<comment type="pathway">
    <text evidence="2">Lipid metabolism; sphingolipid metabolism.</text>
</comment>
<dbReference type="AlphaFoldDB" id="A0A9N7P0C2"/>
<accession>A0A9N7P0C2</accession>
<sequence length="461" mass="51357">MDTVFLAFEAIVKSVLDWVTLAFDAPNTRAIVFGVPIKGHLLIEGLLFVAILFLLSQKSYKPPKRPPTEKEVDELCDEWVPEPLIPPITDEMKYWKGQFSQIEYLSQIFSTVLEIKLFLNSCYATTLVFWGMRSYTTHVLNHWRNMVLAPVGPRGFYGTIDVHLDCEARIAMFLGAPDSILYSYGLSTMFNIIPAFCKKGDVVVVDEGVYWGIHNGLYLSRSTIIDFKHNDMKSLESILENVTHANKRTKKLRRYIVVEAVYQNSGQIAPLDEIIKLKEKYRFRVILDESNSIGVLGSSGRGLTEHFKVPIEKVDIVTAAMGHALATEGGFCTGSNRVIDHQRLSGSGYVFSASLPPYLASAAITAIDALEENPNLIHKAEGECLSDVQGLEIVSDPESPMVFMRLTKSTGSVKGDLRVLQDIVDHLLKEHSVFVATTKRSTVDKCKLPVGIRLCVSAAHT</sequence>
<protein>
    <recommendedName>
        <fullName evidence="5">serine C-palmitoyltransferase</fullName>
        <ecNumber evidence="5">2.3.1.50</ecNumber>
    </recommendedName>
</protein>
<reference evidence="12" key="1">
    <citation type="submission" date="2019-12" db="EMBL/GenBank/DDBJ databases">
        <authorList>
            <person name="Scholes J."/>
        </authorList>
    </citation>
    <scope>NUCLEOTIDE SEQUENCE</scope>
</reference>
<dbReference type="PANTHER" id="PTHR13693:SF2">
    <property type="entry name" value="SERINE PALMITOYLTRANSFERASE 1"/>
    <property type="match status" value="1"/>
</dbReference>
<keyword evidence="7" id="KW-0663">Pyridoxal phosphate</keyword>
<dbReference type="GO" id="GO:0030170">
    <property type="term" value="F:pyridoxal phosphate binding"/>
    <property type="evidence" value="ECO:0007669"/>
    <property type="project" value="InterPro"/>
</dbReference>
<dbReference type="Proteomes" id="UP001153555">
    <property type="component" value="Unassembled WGS sequence"/>
</dbReference>
<name>A0A9N7P0C2_STRHE</name>
<dbReference type="GO" id="GO:0005783">
    <property type="term" value="C:endoplasmic reticulum"/>
    <property type="evidence" value="ECO:0007669"/>
    <property type="project" value="TreeGrafter"/>
</dbReference>
<comment type="caution">
    <text evidence="12">The sequence shown here is derived from an EMBL/GenBank/DDBJ whole genome shotgun (WGS) entry which is preliminary data.</text>
</comment>
<keyword evidence="6" id="KW-0808">Transferase</keyword>
<evidence type="ECO:0000256" key="5">
    <source>
        <dbReference type="ARBA" id="ARBA00013220"/>
    </source>
</evidence>
<dbReference type="SUPFAM" id="SSF53383">
    <property type="entry name" value="PLP-dependent transferases"/>
    <property type="match status" value="1"/>
</dbReference>
<evidence type="ECO:0000256" key="2">
    <source>
        <dbReference type="ARBA" id="ARBA00004760"/>
    </source>
</evidence>